<dbReference type="AlphaFoldDB" id="A0A1S3EC94"/>
<dbReference type="InterPro" id="IPR014002">
    <property type="entry name" value="Agenet_dom_plant"/>
</dbReference>
<evidence type="ECO:0000313" key="4">
    <source>
        <dbReference type="Proteomes" id="UP000087171"/>
    </source>
</evidence>
<evidence type="ECO:0000256" key="1">
    <source>
        <dbReference type="ARBA" id="ARBA00004123"/>
    </source>
</evidence>
<feature type="domain" description="ENT" evidence="3">
    <location>
        <begin position="342"/>
        <end position="406"/>
    </location>
</feature>
<dbReference type="RefSeq" id="XP_012573467.1">
    <property type="nucleotide sequence ID" value="XM_012718013.2"/>
</dbReference>
<dbReference type="Gene3D" id="1.10.1240.40">
    <property type="entry name" value="ENT domain"/>
    <property type="match status" value="1"/>
</dbReference>
<sequence length="406" mass="46260">MRFKKGTKVEVLSKAEVPSGSWLYAEIISRNGRHYNVRYDGYQSATGEEIVERVSRKSIRPCPPPLELVVNWIPGDIVEVYQNFSWKMASVLKVLGEKYLSVRLLGSSLEFQVSKFDIRLRQSWQDDKWFVVGKVSASCENGQRFGAPLQKIATKTKMSVSNYYSNYYQPEHKELDILESRLVSFKTLKRGRHSQVEAYAEPPPKVRTIENEGRCYRARVRNSPTPLKHLHNVSFPRDVLAEECMLASVYNRKTWISDIDIERRKQTAAVGCSCGDNYQSKFADSVTCSVGSCSINSMNSYKLQFPVSADPFEVESPYSDAESACYRGYAEGTCFSPTQEKLAAEIHRLELQAYRCTIEALHASGPLSWEQEALMTNLRLTLNISNDEHLIELRNLISSENSIPFR</sequence>
<keyword evidence="4" id="KW-1185">Reference proteome</keyword>
<dbReference type="RefSeq" id="XP_012573469.1">
    <property type="nucleotide sequence ID" value="XM_012718015.2"/>
</dbReference>
<dbReference type="RefSeq" id="XP_012573468.1">
    <property type="nucleotide sequence ID" value="XM_012718014.2"/>
</dbReference>
<dbReference type="SUPFAM" id="SSF158639">
    <property type="entry name" value="ENT-like"/>
    <property type="match status" value="1"/>
</dbReference>
<evidence type="ECO:0000313" key="8">
    <source>
        <dbReference type="RefSeq" id="XP_027193002.1"/>
    </source>
</evidence>
<dbReference type="KEGG" id="cam:101494410"/>
<dbReference type="SMART" id="SM01191">
    <property type="entry name" value="ENT"/>
    <property type="match status" value="1"/>
</dbReference>
<comment type="subcellular location">
    <subcellularLocation>
        <location evidence="1">Nucleus</location>
    </subcellularLocation>
</comment>
<dbReference type="PROSITE" id="PS51138">
    <property type="entry name" value="ENT"/>
    <property type="match status" value="1"/>
</dbReference>
<reference evidence="5 6" key="2">
    <citation type="submission" date="2025-04" db="UniProtKB">
        <authorList>
            <consortium name="RefSeq"/>
        </authorList>
    </citation>
    <scope>IDENTIFICATION</scope>
    <source>
        <tissue evidence="5 6">Etiolated seedlings</tissue>
    </source>
</reference>
<dbReference type="Pfam" id="PF03735">
    <property type="entry name" value="ENT"/>
    <property type="match status" value="1"/>
</dbReference>
<reference evidence="4" key="1">
    <citation type="journal article" date="2013" name="Nat. Biotechnol.">
        <title>Draft genome sequence of chickpea (Cicer arietinum) provides a resource for trait improvement.</title>
        <authorList>
            <person name="Varshney R.K."/>
            <person name="Song C."/>
            <person name="Saxena R.K."/>
            <person name="Azam S."/>
            <person name="Yu S."/>
            <person name="Sharpe A.G."/>
            <person name="Cannon S."/>
            <person name="Baek J."/>
            <person name="Rosen B.D."/>
            <person name="Tar'an B."/>
            <person name="Millan T."/>
            <person name="Zhang X."/>
            <person name="Ramsay L.D."/>
            <person name="Iwata A."/>
            <person name="Wang Y."/>
            <person name="Nelson W."/>
            <person name="Farmer A.D."/>
            <person name="Gaur P.M."/>
            <person name="Soderlund C."/>
            <person name="Penmetsa R.V."/>
            <person name="Xu C."/>
            <person name="Bharti A.K."/>
            <person name="He W."/>
            <person name="Winter P."/>
            <person name="Zhao S."/>
            <person name="Hane J.K."/>
            <person name="Carrasquilla-Garcia N."/>
            <person name="Condie J.A."/>
            <person name="Upadhyaya H.D."/>
            <person name="Luo M.C."/>
            <person name="Thudi M."/>
            <person name="Gowda C.L."/>
            <person name="Singh N.P."/>
            <person name="Lichtenzveig J."/>
            <person name="Gali K.K."/>
            <person name="Rubio J."/>
            <person name="Nadarajan N."/>
            <person name="Dolezel J."/>
            <person name="Bansal K.C."/>
            <person name="Xu X."/>
            <person name="Edwards D."/>
            <person name="Zhang G."/>
            <person name="Kahl G."/>
            <person name="Gil J."/>
            <person name="Singh K.B."/>
            <person name="Datta S.K."/>
            <person name="Jackson S.A."/>
            <person name="Wang J."/>
            <person name="Cook D.R."/>
        </authorList>
    </citation>
    <scope>NUCLEOTIDE SEQUENCE [LARGE SCALE GENOMIC DNA]</scope>
    <source>
        <strain evidence="4">cv. CDC Frontier</strain>
    </source>
</reference>
<evidence type="ECO:0000313" key="5">
    <source>
        <dbReference type="RefSeq" id="XP_012573467.1"/>
    </source>
</evidence>
<dbReference type="InterPro" id="IPR036142">
    <property type="entry name" value="ENT_dom-like_sf"/>
</dbReference>
<dbReference type="InterPro" id="IPR005491">
    <property type="entry name" value="ENT_dom"/>
</dbReference>
<keyword evidence="2" id="KW-0539">Nucleus</keyword>
<evidence type="ECO:0000313" key="7">
    <source>
        <dbReference type="RefSeq" id="XP_012573469.1"/>
    </source>
</evidence>
<evidence type="ECO:0000259" key="3">
    <source>
        <dbReference type="PROSITE" id="PS51138"/>
    </source>
</evidence>
<organism evidence="4 5">
    <name type="scientific">Cicer arietinum</name>
    <name type="common">Chickpea</name>
    <name type="synonym">Garbanzo</name>
    <dbReference type="NCBI Taxonomy" id="3827"/>
    <lineage>
        <taxon>Eukaryota</taxon>
        <taxon>Viridiplantae</taxon>
        <taxon>Streptophyta</taxon>
        <taxon>Embryophyta</taxon>
        <taxon>Tracheophyta</taxon>
        <taxon>Spermatophyta</taxon>
        <taxon>Magnoliopsida</taxon>
        <taxon>eudicotyledons</taxon>
        <taxon>Gunneridae</taxon>
        <taxon>Pentapetalae</taxon>
        <taxon>rosids</taxon>
        <taxon>fabids</taxon>
        <taxon>Fabales</taxon>
        <taxon>Fabaceae</taxon>
        <taxon>Papilionoideae</taxon>
        <taxon>50 kb inversion clade</taxon>
        <taxon>NPAAA clade</taxon>
        <taxon>Hologalegina</taxon>
        <taxon>IRL clade</taxon>
        <taxon>Cicereae</taxon>
        <taxon>Cicer</taxon>
    </lineage>
</organism>
<dbReference type="Pfam" id="PF05641">
    <property type="entry name" value="Agenet"/>
    <property type="match status" value="1"/>
</dbReference>
<dbReference type="RefSeq" id="XP_027193002.1">
    <property type="nucleotide sequence ID" value="XM_027337201.1"/>
</dbReference>
<dbReference type="STRING" id="3827.A0A1S3EC94"/>
<evidence type="ECO:0000313" key="6">
    <source>
        <dbReference type="RefSeq" id="XP_012573468.1"/>
    </source>
</evidence>
<dbReference type="SMART" id="SM00743">
    <property type="entry name" value="Agenet"/>
    <property type="match status" value="2"/>
</dbReference>
<name>A0A1S3EC94_CICAR</name>
<dbReference type="InterPro" id="IPR008395">
    <property type="entry name" value="Agenet-like_dom"/>
</dbReference>
<dbReference type="GeneID" id="101494410"/>
<evidence type="ECO:0000256" key="2">
    <source>
        <dbReference type="ARBA" id="ARBA00023242"/>
    </source>
</evidence>
<dbReference type="OrthoDB" id="663550at2759"/>
<dbReference type="PANTHER" id="PTHR31917">
    <property type="entry name" value="AGENET DOMAIN-CONTAINING PROTEIN-RELATED"/>
    <property type="match status" value="1"/>
</dbReference>
<dbReference type="PANTHER" id="PTHR31917:SF5">
    <property type="entry name" value="OS02G0204500 PROTEIN"/>
    <property type="match status" value="1"/>
</dbReference>
<accession>A0A1S3EC94</accession>
<dbReference type="Proteomes" id="UP000087171">
    <property type="component" value="Chromosome Ca7"/>
</dbReference>
<proteinExistence type="predicted"/>
<protein>
    <submittedName>
        <fullName evidence="5 6">Uncharacterized protein LOC101494410 isoform X1</fullName>
    </submittedName>
</protein>
<dbReference type="Gene3D" id="2.30.30.140">
    <property type="match status" value="1"/>
</dbReference>
<gene>
    <name evidence="5 6 7 8" type="primary">LOC101494410</name>
</gene>
<dbReference type="GO" id="GO:0005634">
    <property type="term" value="C:nucleus"/>
    <property type="evidence" value="ECO:0007669"/>
    <property type="project" value="UniProtKB-SubCell"/>
</dbReference>